<dbReference type="PANTHER" id="PTHR43531">
    <property type="entry name" value="PROTEIN ICFG"/>
    <property type="match status" value="1"/>
</dbReference>
<dbReference type="FunFam" id="1.10.287.950:FF:000001">
    <property type="entry name" value="Methyl-accepting chemotaxis sensory transducer"/>
    <property type="match status" value="1"/>
</dbReference>
<comment type="subcellular location">
    <subcellularLocation>
        <location evidence="1">Membrane</location>
    </subcellularLocation>
</comment>
<feature type="compositionally biased region" description="Basic and acidic residues" evidence="5">
    <location>
        <begin position="647"/>
        <end position="658"/>
    </location>
</feature>
<organism evidence="9 10">
    <name type="scientific">Frigoriglobus tundricola</name>
    <dbReference type="NCBI Taxonomy" id="2774151"/>
    <lineage>
        <taxon>Bacteria</taxon>
        <taxon>Pseudomonadati</taxon>
        <taxon>Planctomycetota</taxon>
        <taxon>Planctomycetia</taxon>
        <taxon>Gemmatales</taxon>
        <taxon>Gemmataceae</taxon>
        <taxon>Frigoriglobus</taxon>
    </lineage>
</organism>
<gene>
    <name evidence="9" type="ORF">FTUN_5826</name>
</gene>
<evidence type="ECO:0000256" key="2">
    <source>
        <dbReference type="ARBA" id="ARBA00022481"/>
    </source>
</evidence>
<accession>A0A6M5YZ98</accession>
<dbReference type="SUPFAM" id="SSF58104">
    <property type="entry name" value="Methyl-accepting chemotaxis protein (MCP) signaling domain"/>
    <property type="match status" value="1"/>
</dbReference>
<reference evidence="10" key="1">
    <citation type="submission" date="2020-05" db="EMBL/GenBank/DDBJ databases">
        <title>Frigoriglobus tundricola gen. nov., sp. nov., a psychrotolerant cellulolytic planctomycete of the family Gemmataceae with two divergent copies of 16S rRNA gene.</title>
        <authorList>
            <person name="Kulichevskaya I.S."/>
            <person name="Ivanova A.A."/>
            <person name="Naumoff D.G."/>
            <person name="Beletsky A.V."/>
            <person name="Rijpstra W.I.C."/>
            <person name="Sinninghe Damste J.S."/>
            <person name="Mardanov A.V."/>
            <person name="Ravin N.V."/>
            <person name="Dedysh S.N."/>
        </authorList>
    </citation>
    <scope>NUCLEOTIDE SEQUENCE [LARGE SCALE GENOMIC DNA]</scope>
    <source>
        <strain evidence="10">PL17</strain>
    </source>
</reference>
<dbReference type="CDD" id="cd06225">
    <property type="entry name" value="HAMP"/>
    <property type="match status" value="1"/>
</dbReference>
<sequence length="734" mass="77420">MNWFYNRRIGTKLLLGFGTVCALMAATGAVALYGMRAIYDNTEVIYEKHLRGLHAVDEANVHLVMIGRACRMTVLAKTPEERKRYRTQADEAAGKFLEGIEHTDQYLVTDAAKRVLNDIRAIAPAWVEEMRAIAQLAEAGRSAEAAERLQATIAPATLIVAKMGELRESKFRVSQEAFERATAAHRDTRATMLGVIVGGVAAGLVLGYLIARLIARPLQRSVAILEAVAQGDFTQKLDVTTRDEVGQMAAALNTASESLGRALGETGAVMAAVAAGDFTRRVTSETRGEVRKMAEAVNVASESLGRALGETGAVMVAAASGDLTRRITSETRGEVRKMAEALNAALDKMGSAMREVRASSGAVAEASTQLAAASEEISSGAQEQASSLEECASSLEEMTSAVRQNADNAQQARQLAEGARDAAEKGGKVVTQAVTAMSGINQSSKRIADIITTIDEIAFQTNLLALNAAVEAARAGDQGRGFAVVAAEVRSLAQRAAASAKEIKGLIQDSLRKVEGGSELVNQSGQSLAEIVSAVKRAADIVTEIAAASKEQAAGVEQVSKAVAQMDQVTQANAAQTEELSGTAQGLTGQADQLRDLVAWFKLDDGSADEPVRRTAAAPASAPRSAKPTARPAKPAARRPAPGPGRRVGERAPRDPRQRGRLCRNVTPCAAAGGPAAGRSQRELSRHEVAGRPVEGRLTRDRWRSDTRFRELTVACGAAATDRPASTPCGTTVP</sequence>
<dbReference type="Gene3D" id="6.10.340.10">
    <property type="match status" value="1"/>
</dbReference>
<evidence type="ECO:0000259" key="7">
    <source>
        <dbReference type="PROSITE" id="PS50111"/>
    </source>
</evidence>
<dbReference type="GO" id="GO:0007165">
    <property type="term" value="P:signal transduction"/>
    <property type="evidence" value="ECO:0007669"/>
    <property type="project" value="UniProtKB-KW"/>
</dbReference>
<feature type="compositionally biased region" description="Basic and acidic residues" evidence="5">
    <location>
        <begin position="680"/>
        <end position="693"/>
    </location>
</feature>
<dbReference type="CDD" id="cd11386">
    <property type="entry name" value="MCP_signal"/>
    <property type="match status" value="1"/>
</dbReference>
<keyword evidence="6" id="KW-0812">Transmembrane</keyword>
<keyword evidence="10" id="KW-1185">Reference proteome</keyword>
<feature type="domain" description="HAMP" evidence="8">
    <location>
        <begin position="302"/>
        <end position="354"/>
    </location>
</feature>
<proteinExistence type="inferred from homology"/>
<dbReference type="PANTHER" id="PTHR43531:SF14">
    <property type="entry name" value="METHYL-ACCEPTING CHEMOTAXIS PROTEIN I-RELATED"/>
    <property type="match status" value="1"/>
</dbReference>
<dbReference type="AlphaFoldDB" id="A0A6M5YZ98"/>
<dbReference type="GO" id="GO:0004888">
    <property type="term" value="F:transmembrane signaling receptor activity"/>
    <property type="evidence" value="ECO:0007669"/>
    <property type="project" value="TreeGrafter"/>
</dbReference>
<evidence type="ECO:0000259" key="8">
    <source>
        <dbReference type="PROSITE" id="PS50885"/>
    </source>
</evidence>
<dbReference type="InterPro" id="IPR004089">
    <property type="entry name" value="MCPsignal_dom"/>
</dbReference>
<evidence type="ECO:0000313" key="10">
    <source>
        <dbReference type="Proteomes" id="UP000503447"/>
    </source>
</evidence>
<dbReference type="Gene3D" id="1.10.287.950">
    <property type="entry name" value="Methyl-accepting chemotaxis protein"/>
    <property type="match status" value="1"/>
</dbReference>
<dbReference type="PROSITE" id="PS50111">
    <property type="entry name" value="CHEMOTAXIS_TRANSDUC_2"/>
    <property type="match status" value="1"/>
</dbReference>
<feature type="domain" description="HAMP" evidence="8">
    <location>
        <begin position="212"/>
        <end position="264"/>
    </location>
</feature>
<keyword evidence="2" id="KW-0488">Methylation</keyword>
<dbReference type="PROSITE" id="PS50885">
    <property type="entry name" value="HAMP"/>
    <property type="match status" value="3"/>
</dbReference>
<feature type="compositionally biased region" description="Low complexity" evidence="5">
    <location>
        <begin position="614"/>
        <end position="640"/>
    </location>
</feature>
<dbReference type="SUPFAM" id="SSF158472">
    <property type="entry name" value="HAMP domain-like"/>
    <property type="match status" value="1"/>
</dbReference>
<evidence type="ECO:0000256" key="1">
    <source>
        <dbReference type="ARBA" id="ARBA00004370"/>
    </source>
</evidence>
<name>A0A6M5YZ98_9BACT</name>
<keyword evidence="4" id="KW-0807">Transducer</keyword>
<evidence type="ECO:0000256" key="4">
    <source>
        <dbReference type="PROSITE-ProRule" id="PRU00284"/>
    </source>
</evidence>
<feature type="region of interest" description="Disordered" evidence="5">
    <location>
        <begin position="610"/>
        <end position="693"/>
    </location>
</feature>
<dbReference type="Proteomes" id="UP000503447">
    <property type="component" value="Chromosome"/>
</dbReference>
<dbReference type="SMART" id="SM00304">
    <property type="entry name" value="HAMP"/>
    <property type="match status" value="2"/>
</dbReference>
<evidence type="ECO:0000256" key="5">
    <source>
        <dbReference type="SAM" id="MobiDB-lite"/>
    </source>
</evidence>
<evidence type="ECO:0000256" key="6">
    <source>
        <dbReference type="SAM" id="Phobius"/>
    </source>
</evidence>
<feature type="transmembrane region" description="Helical" evidence="6">
    <location>
        <begin position="190"/>
        <end position="211"/>
    </location>
</feature>
<dbReference type="Pfam" id="PF12729">
    <property type="entry name" value="4HB_MCP_1"/>
    <property type="match status" value="1"/>
</dbReference>
<dbReference type="GO" id="GO:0006935">
    <property type="term" value="P:chemotaxis"/>
    <property type="evidence" value="ECO:0007669"/>
    <property type="project" value="UniProtKB-KW"/>
</dbReference>
<dbReference type="KEGG" id="ftj:FTUN_5826"/>
<feature type="domain" description="Methyl-accepting transducer" evidence="7">
    <location>
        <begin position="359"/>
        <end position="588"/>
    </location>
</feature>
<feature type="domain" description="HAMP" evidence="8">
    <location>
        <begin position="268"/>
        <end position="298"/>
    </location>
</feature>
<dbReference type="InterPro" id="IPR051310">
    <property type="entry name" value="MCP_chemotaxis"/>
</dbReference>
<dbReference type="SMART" id="SM00283">
    <property type="entry name" value="MA"/>
    <property type="match status" value="1"/>
</dbReference>
<dbReference type="GO" id="GO:0005886">
    <property type="term" value="C:plasma membrane"/>
    <property type="evidence" value="ECO:0007669"/>
    <property type="project" value="TreeGrafter"/>
</dbReference>
<dbReference type="RefSeq" id="WP_171473468.1">
    <property type="nucleotide sequence ID" value="NZ_CP053452.2"/>
</dbReference>
<dbReference type="EMBL" id="CP053452">
    <property type="protein sequence ID" value="QJW98242.1"/>
    <property type="molecule type" value="Genomic_DNA"/>
</dbReference>
<keyword evidence="9" id="KW-0675">Receptor</keyword>
<dbReference type="Pfam" id="PF00672">
    <property type="entry name" value="HAMP"/>
    <property type="match status" value="3"/>
</dbReference>
<dbReference type="InterPro" id="IPR003660">
    <property type="entry name" value="HAMP_dom"/>
</dbReference>
<dbReference type="Pfam" id="PF00015">
    <property type="entry name" value="MCPsignal"/>
    <property type="match status" value="1"/>
</dbReference>
<protein>
    <submittedName>
        <fullName evidence="9">Methyl-accepting chemotaxis protein I (Serine chemoreceptor protein)</fullName>
    </submittedName>
</protein>
<evidence type="ECO:0000256" key="3">
    <source>
        <dbReference type="ARBA" id="ARBA00029447"/>
    </source>
</evidence>
<dbReference type="InterPro" id="IPR024478">
    <property type="entry name" value="HlyB_4HB_MCP"/>
</dbReference>
<keyword evidence="6" id="KW-0472">Membrane</keyword>
<keyword evidence="6" id="KW-1133">Transmembrane helix</keyword>
<evidence type="ECO:0000313" key="9">
    <source>
        <dbReference type="EMBL" id="QJW98242.1"/>
    </source>
</evidence>
<comment type="similarity">
    <text evidence="3">Belongs to the methyl-accepting chemotaxis (MCP) protein family.</text>
</comment>